<evidence type="ECO:0000256" key="1">
    <source>
        <dbReference type="SAM" id="MobiDB-lite"/>
    </source>
</evidence>
<protein>
    <recommendedName>
        <fullName evidence="4">DUF3396 domain-containing protein</fullName>
    </recommendedName>
</protein>
<sequence length="335" mass="36467">MLRREGDGVTWWIRREQLEGRTGEPHRSLVLTLATRGGADEQARLGSLLLELLEDGFQEAGASAVFRGAAVTRHDFSREPFGERGLMEGLLGVLATGEVFQSNWLWTVTGTGVAEEAKPGPIGLDLYGGQFGSDIWQWQIDVGTESGSDAFLDHLAVLWADSLRVVGERTDLLWGGIYHDVYAMSEPPYERYHGILQGLQTADRHPRGYYWCNHLSAGQLDRLGGIDAVATRAAGAGLAAEPVLRAGAPAGLLVTVREPVTALSDEALAAVRDLVAPALHPEPYHWYGGPPLRVLKEPGTAFRPIPADIIEPWFEDDPPIEPDGGIARRLVPDED</sequence>
<feature type="region of interest" description="Disordered" evidence="1">
    <location>
        <begin position="316"/>
        <end position="335"/>
    </location>
</feature>
<accession>A0ABZ1U2A5</accession>
<proteinExistence type="predicted"/>
<keyword evidence="3" id="KW-1185">Reference proteome</keyword>
<dbReference type="RefSeq" id="WP_328955768.1">
    <property type="nucleotide sequence ID" value="NZ_CP108110.1"/>
</dbReference>
<evidence type="ECO:0008006" key="4">
    <source>
        <dbReference type="Google" id="ProtNLM"/>
    </source>
</evidence>
<evidence type="ECO:0000313" key="2">
    <source>
        <dbReference type="EMBL" id="WUQ84954.1"/>
    </source>
</evidence>
<gene>
    <name evidence="2" type="ORF">OHA16_19465</name>
</gene>
<reference evidence="2" key="1">
    <citation type="submission" date="2022-10" db="EMBL/GenBank/DDBJ databases">
        <title>The complete genomes of actinobacterial strains from the NBC collection.</title>
        <authorList>
            <person name="Joergensen T.S."/>
            <person name="Alvarez Arevalo M."/>
            <person name="Sterndorff E.B."/>
            <person name="Faurdal D."/>
            <person name="Vuksanovic O."/>
            <person name="Mourched A.-S."/>
            <person name="Charusanti P."/>
            <person name="Shaw S."/>
            <person name="Blin K."/>
            <person name="Weber T."/>
        </authorList>
    </citation>
    <scope>NUCLEOTIDE SEQUENCE</scope>
    <source>
        <strain evidence="2">NBC_00222</strain>
    </source>
</reference>
<evidence type="ECO:0000313" key="3">
    <source>
        <dbReference type="Proteomes" id="UP001432222"/>
    </source>
</evidence>
<dbReference type="EMBL" id="CP108110">
    <property type="protein sequence ID" value="WUQ84954.1"/>
    <property type="molecule type" value="Genomic_DNA"/>
</dbReference>
<name>A0ABZ1U2A5_9ACTN</name>
<dbReference type="Proteomes" id="UP001432222">
    <property type="component" value="Chromosome"/>
</dbReference>
<organism evidence="2 3">
    <name type="scientific">Kitasatospora purpeofusca</name>
    <dbReference type="NCBI Taxonomy" id="67352"/>
    <lineage>
        <taxon>Bacteria</taxon>
        <taxon>Bacillati</taxon>
        <taxon>Actinomycetota</taxon>
        <taxon>Actinomycetes</taxon>
        <taxon>Kitasatosporales</taxon>
        <taxon>Streptomycetaceae</taxon>
        <taxon>Kitasatospora</taxon>
    </lineage>
</organism>